<dbReference type="EC" id="2.4.1.21" evidence="6"/>
<evidence type="ECO:0000256" key="4">
    <source>
        <dbReference type="ARBA" id="ARBA00004727"/>
    </source>
</evidence>
<evidence type="ECO:0000256" key="7">
    <source>
        <dbReference type="ARBA" id="ARBA00022528"/>
    </source>
</evidence>
<evidence type="ECO:0000256" key="14">
    <source>
        <dbReference type="SAM" id="MobiDB-lite"/>
    </source>
</evidence>
<dbReference type="CDD" id="cd03791">
    <property type="entry name" value="GT5_Glycogen_synthase_DULL1-like"/>
    <property type="match status" value="1"/>
</dbReference>
<keyword evidence="7" id="KW-0150">Chloroplast</keyword>
<dbReference type="NCBIfam" id="TIGR02095">
    <property type="entry name" value="glgA"/>
    <property type="match status" value="1"/>
</dbReference>
<keyword evidence="8" id="KW-0934">Plastid</keyword>
<evidence type="ECO:0000256" key="5">
    <source>
        <dbReference type="ARBA" id="ARBA00010281"/>
    </source>
</evidence>
<organism evidence="16 17">
    <name type="scientific">Sorghum bicolor</name>
    <name type="common">Sorghum</name>
    <name type="synonym">Sorghum vulgare</name>
    <dbReference type="NCBI Taxonomy" id="4558"/>
    <lineage>
        <taxon>Eukaryota</taxon>
        <taxon>Viridiplantae</taxon>
        <taxon>Streptophyta</taxon>
        <taxon>Embryophyta</taxon>
        <taxon>Tracheophyta</taxon>
        <taxon>Spermatophyta</taxon>
        <taxon>Magnoliopsida</taxon>
        <taxon>Liliopsida</taxon>
        <taxon>Poales</taxon>
        <taxon>Poaceae</taxon>
        <taxon>PACMAD clade</taxon>
        <taxon>Panicoideae</taxon>
        <taxon>Andropogonodae</taxon>
        <taxon>Andropogoneae</taxon>
        <taxon>Sorghinae</taxon>
        <taxon>Sorghum</taxon>
    </lineage>
</organism>
<dbReference type="STRING" id="4558.A0A194YI48"/>
<dbReference type="FunCoup" id="A0A194YI48">
    <property type="interactions" value="147"/>
</dbReference>
<dbReference type="GO" id="GO:0009507">
    <property type="term" value="C:chloroplast"/>
    <property type="evidence" value="ECO:0007669"/>
    <property type="project" value="UniProtKB-SubCell"/>
</dbReference>
<evidence type="ECO:0000256" key="12">
    <source>
        <dbReference type="ARBA" id="ARBA00022946"/>
    </source>
</evidence>
<evidence type="ECO:0000259" key="15">
    <source>
        <dbReference type="Pfam" id="PF08323"/>
    </source>
</evidence>
<gene>
    <name evidence="16" type="ORF">SORBI_3010G093400</name>
</gene>
<dbReference type="HAMAP" id="MF_00484">
    <property type="entry name" value="Glycogen_synth"/>
    <property type="match status" value="1"/>
</dbReference>
<dbReference type="Gene3D" id="3.40.50.2000">
    <property type="entry name" value="Glycogen Phosphorylase B"/>
    <property type="match status" value="2"/>
</dbReference>
<keyword evidence="13" id="KW-0035">Amyloplast</keyword>
<evidence type="ECO:0000256" key="8">
    <source>
        <dbReference type="ARBA" id="ARBA00022640"/>
    </source>
</evidence>
<feature type="compositionally biased region" description="Low complexity" evidence="14">
    <location>
        <begin position="79"/>
        <end position="88"/>
    </location>
</feature>
<dbReference type="ExpressionAtlas" id="A0A194YI48">
    <property type="expression patterns" value="baseline and differential"/>
</dbReference>
<dbReference type="AlphaFoldDB" id="A0A194YI48"/>
<dbReference type="EMBL" id="CM000769">
    <property type="protein sequence ID" value="KXG19644.1"/>
    <property type="molecule type" value="Genomic_DNA"/>
</dbReference>
<reference evidence="17" key="2">
    <citation type="journal article" date="2018" name="Plant J.">
        <title>The Sorghum bicolor reference genome: improved assembly, gene annotations, a transcriptome atlas, and signatures of genome organization.</title>
        <authorList>
            <person name="McCormick R.F."/>
            <person name="Truong S.K."/>
            <person name="Sreedasyam A."/>
            <person name="Jenkins J."/>
            <person name="Shu S."/>
            <person name="Sims D."/>
            <person name="Kennedy M."/>
            <person name="Amirebrahimi M."/>
            <person name="Weers B.D."/>
            <person name="McKinley B."/>
            <person name="Mattison A."/>
            <person name="Morishige D.T."/>
            <person name="Grimwood J."/>
            <person name="Schmutz J."/>
            <person name="Mullet J.E."/>
        </authorList>
    </citation>
    <scope>NUCLEOTIDE SEQUENCE [LARGE SCALE GENOMIC DNA]</scope>
    <source>
        <strain evidence="17">cv. BTx623</strain>
    </source>
</reference>
<evidence type="ECO:0000256" key="3">
    <source>
        <dbReference type="ARBA" id="ARBA00004602"/>
    </source>
</evidence>
<evidence type="ECO:0000256" key="6">
    <source>
        <dbReference type="ARBA" id="ARBA00012588"/>
    </source>
</evidence>
<dbReference type="FunFam" id="3.40.50.2000:FF:000048">
    <property type="entry name" value="Starch synthase, chloroplastic/amyloplastic"/>
    <property type="match status" value="1"/>
</dbReference>
<dbReference type="GO" id="GO:0004373">
    <property type="term" value="F:alpha-1,4-glucan glucosyltransferase (UDP-glucose donor) activity"/>
    <property type="evidence" value="ECO:0007669"/>
    <property type="project" value="InterPro"/>
</dbReference>
<sequence>MSSAAVSSASSTFFLALASSASPGGRRRARVGSPPFHTGAGPNFAFWRAPPRVPRDAALVRAEAEGGGKDAPPERSGDAAAAAASRLPRAARRKAVSKRRDPLQPVGRYGSSGTGNTARSGAATASTQNAALAAVEIKSIVAAPPTSIVKFPAPGYRVILPSGDIAPETVVPAPKPLPLHGSPGANSVRPASIPDPDTHGDVELAEKKPAQVDGDYSNGVAPPPAEPVVQEATWDFKKYIGFEEPVEAKDDSGVAADGADSFEHYENNDSGPLAGENVMNVIVVAAECSPWCKTGGLGDVVGALPKALARRGHRVMVVVPRYGDYVEAFDMGIRKYYKAAGQDLEVNYFHAFIDGVDFVFIDAPLFRHRQNDIYGGSRQEILKRMILFCKVAVEVPWHVPCGGVCYGDGNLVFIANDWHTALLPVYLKAYYRDHGLMQYTRSILVIHNIAHQGRGPVAEFPYMDLPEHYLQHFELYDPVGGEHANIFAAGLKMADRVVTVSRGYLWELKTVEGGWGLHDIIRSNDWKINGIVNGIDHQEWNPKVDVHLRSDGYTNYSLETLDAGKRQCKAALQRELGLEVRDDVPLLGFIGRLDGQKGVDIIGDAMPWIAGQDVQLVMLGTGRADLERMLQHLEREHPSKVRGWVGFSVPMAHRITAGADVLVMPSRFEPCGLNQLYAMAYGTVPVVHAVGGLRDTVAPFDPFGDAGLGWTFDRAEVNKLIEALRHCLDTYRNYGESWKSIQARGMAQDLSWDHAAELYEDVLVKAKYQW</sequence>
<keyword evidence="12" id="KW-0809">Transit peptide</keyword>
<dbReference type="FunFam" id="3.40.50.2000:FF:000025">
    <property type="entry name" value="Starch synthase, chloroplastic/amyloplastic"/>
    <property type="match status" value="1"/>
</dbReference>
<feature type="domain" description="Starch synthase catalytic" evidence="15">
    <location>
        <begin position="280"/>
        <end position="522"/>
    </location>
</feature>
<dbReference type="PANTHER" id="PTHR45825:SF4">
    <property type="entry name" value="SOLUBLE STARCH SYNTHASE 2-3, CHLOROPLASTIC_AMYLOPLASTIC"/>
    <property type="match status" value="1"/>
</dbReference>
<accession>A0A194YI48</accession>
<keyword evidence="10" id="KW-0808">Transferase</keyword>
<dbReference type="GO" id="GO:0010021">
    <property type="term" value="P:amylopectin biosynthetic process"/>
    <property type="evidence" value="ECO:0007669"/>
    <property type="project" value="UniProtKB-ARBA"/>
</dbReference>
<dbReference type="SUPFAM" id="SSF53756">
    <property type="entry name" value="UDP-Glycosyltransferase/glycogen phosphorylase"/>
    <property type="match status" value="1"/>
</dbReference>
<dbReference type="OMA" id="LCFIAND"/>
<dbReference type="InterPro" id="IPR013534">
    <property type="entry name" value="Starch_synth_cat_dom"/>
</dbReference>
<proteinExistence type="inferred from homology"/>
<dbReference type="SMR" id="A0A194YI48"/>
<dbReference type="GO" id="GO:0019252">
    <property type="term" value="P:starch biosynthetic process"/>
    <property type="evidence" value="ECO:0007669"/>
    <property type="project" value="UniProtKB-UniPathway"/>
</dbReference>
<keyword evidence="9" id="KW-0328">Glycosyltransferase</keyword>
<evidence type="ECO:0000256" key="11">
    <source>
        <dbReference type="ARBA" id="ARBA00022922"/>
    </source>
</evidence>
<evidence type="ECO:0000256" key="2">
    <source>
        <dbReference type="ARBA" id="ARBA00004229"/>
    </source>
</evidence>
<evidence type="ECO:0000256" key="10">
    <source>
        <dbReference type="ARBA" id="ARBA00022679"/>
    </source>
</evidence>
<reference evidence="16 17" key="1">
    <citation type="journal article" date="2009" name="Nature">
        <title>The Sorghum bicolor genome and the diversification of grasses.</title>
        <authorList>
            <person name="Paterson A.H."/>
            <person name="Bowers J.E."/>
            <person name="Bruggmann R."/>
            <person name="Dubchak I."/>
            <person name="Grimwood J."/>
            <person name="Gundlach H."/>
            <person name="Haberer G."/>
            <person name="Hellsten U."/>
            <person name="Mitros T."/>
            <person name="Poliakov A."/>
            <person name="Schmutz J."/>
            <person name="Spannagl M."/>
            <person name="Tang H."/>
            <person name="Wang X."/>
            <person name="Wicker T."/>
            <person name="Bharti A.K."/>
            <person name="Chapman J."/>
            <person name="Feltus F.A."/>
            <person name="Gowik U."/>
            <person name="Grigoriev I.V."/>
            <person name="Lyons E."/>
            <person name="Maher C.A."/>
            <person name="Martis M."/>
            <person name="Narechania A."/>
            <person name="Otillar R.P."/>
            <person name="Penning B.W."/>
            <person name="Salamov A.A."/>
            <person name="Wang Y."/>
            <person name="Zhang L."/>
            <person name="Carpita N.C."/>
            <person name="Freeling M."/>
            <person name="Gingle A.R."/>
            <person name="Hash C.T."/>
            <person name="Keller B."/>
            <person name="Klein P."/>
            <person name="Kresovich S."/>
            <person name="McCann M.C."/>
            <person name="Ming R."/>
            <person name="Peterson D.G."/>
            <person name="Mehboob-ur-Rahman"/>
            <person name="Ware D."/>
            <person name="Westhoff P."/>
            <person name="Mayer K.F."/>
            <person name="Messing J."/>
            <person name="Rokhsar D.S."/>
        </authorList>
    </citation>
    <scope>NUCLEOTIDE SEQUENCE [LARGE SCALE GENOMIC DNA]</scope>
    <source>
        <strain evidence="17">cv. BTx623</strain>
    </source>
</reference>
<dbReference type="Gramene" id="KXG19644">
    <property type="protein sequence ID" value="KXG19644"/>
    <property type="gene ID" value="SORBI_3010G093400"/>
</dbReference>
<name>A0A194YI48_SORBI</name>
<keyword evidence="11" id="KW-0750">Starch biosynthesis</keyword>
<dbReference type="PANTHER" id="PTHR45825">
    <property type="entry name" value="GRANULE-BOUND STARCH SYNTHASE 1, CHLOROPLASTIC/AMYLOPLASTIC"/>
    <property type="match status" value="1"/>
</dbReference>
<comment type="similarity">
    <text evidence="5">Belongs to the glycosyltransferase 1 family. Bacterial/plant glycogen synthase subfamily.</text>
</comment>
<protein>
    <recommendedName>
        <fullName evidence="6">starch synthase</fullName>
        <ecNumber evidence="6">2.4.1.21</ecNumber>
    </recommendedName>
</protein>
<dbReference type="eggNOG" id="ENOG502QT35">
    <property type="taxonomic scope" value="Eukaryota"/>
</dbReference>
<dbReference type="GO" id="GO:0009011">
    <property type="term" value="F:alpha-1,4-glucan glucosyltransferase (ADP-glucose donor) activity"/>
    <property type="evidence" value="ECO:0007669"/>
    <property type="project" value="UniProtKB-EC"/>
</dbReference>
<keyword evidence="17" id="KW-1185">Reference proteome</keyword>
<feature type="region of interest" description="Disordered" evidence="14">
    <location>
        <begin position="177"/>
        <end position="201"/>
    </location>
</feature>
<dbReference type="UniPathway" id="UPA00152"/>
<dbReference type="Proteomes" id="UP000000768">
    <property type="component" value="Chromosome 10"/>
</dbReference>
<evidence type="ECO:0000256" key="13">
    <source>
        <dbReference type="ARBA" id="ARBA00023234"/>
    </source>
</evidence>
<dbReference type="Pfam" id="PF08323">
    <property type="entry name" value="Glyco_transf_5"/>
    <property type="match status" value="1"/>
</dbReference>
<dbReference type="Pfam" id="PF13692">
    <property type="entry name" value="Glyco_trans_1_4"/>
    <property type="match status" value="1"/>
</dbReference>
<evidence type="ECO:0000256" key="1">
    <source>
        <dbReference type="ARBA" id="ARBA00001478"/>
    </source>
</evidence>
<evidence type="ECO:0000313" key="16">
    <source>
        <dbReference type="EMBL" id="KXG19644.1"/>
    </source>
</evidence>
<comment type="subcellular location">
    <subcellularLocation>
        <location evidence="3">Plastid</location>
        <location evidence="3">Amyloplast</location>
    </subcellularLocation>
    <subcellularLocation>
        <location evidence="2">Plastid</location>
        <location evidence="2">Chloroplast</location>
    </subcellularLocation>
</comment>
<dbReference type="InterPro" id="IPR011835">
    <property type="entry name" value="GS/SS"/>
</dbReference>
<comment type="pathway">
    <text evidence="4">Glycan biosynthesis; starch biosynthesis.</text>
</comment>
<dbReference type="InParanoid" id="A0A194YI48"/>
<comment type="catalytic activity">
    <reaction evidence="1">
        <text>[(1-&gt;4)-alpha-D-glucosyl](n) + ADP-alpha-D-glucose = [(1-&gt;4)-alpha-D-glucosyl](n+1) + ADP + H(+)</text>
        <dbReference type="Rhea" id="RHEA:18189"/>
        <dbReference type="Rhea" id="RHEA-COMP:9584"/>
        <dbReference type="Rhea" id="RHEA-COMP:9587"/>
        <dbReference type="ChEBI" id="CHEBI:15378"/>
        <dbReference type="ChEBI" id="CHEBI:15444"/>
        <dbReference type="ChEBI" id="CHEBI:57498"/>
        <dbReference type="ChEBI" id="CHEBI:456216"/>
        <dbReference type="EC" id="2.4.1.21"/>
    </reaction>
</comment>
<feature type="compositionally biased region" description="Basic and acidic residues" evidence="14">
    <location>
        <begin position="62"/>
        <end position="77"/>
    </location>
</feature>
<evidence type="ECO:0000313" key="17">
    <source>
        <dbReference type="Proteomes" id="UP000000768"/>
    </source>
</evidence>
<feature type="region of interest" description="Disordered" evidence="14">
    <location>
        <begin position="19"/>
        <end position="122"/>
    </location>
</feature>
<evidence type="ECO:0000256" key="9">
    <source>
        <dbReference type="ARBA" id="ARBA00022676"/>
    </source>
</evidence>
<dbReference type="GO" id="GO:0009501">
    <property type="term" value="C:amyloplast"/>
    <property type="evidence" value="ECO:0007669"/>
    <property type="project" value="UniProtKB-SubCell"/>
</dbReference>
<dbReference type="OrthoDB" id="512920at2759"/>